<reference evidence="12" key="1">
    <citation type="submission" date="2025-08" db="UniProtKB">
        <authorList>
            <consortium name="RefSeq"/>
        </authorList>
    </citation>
    <scope>IDENTIFICATION</scope>
</reference>
<dbReference type="InterPro" id="IPR036615">
    <property type="entry name" value="Mur_ligase_C_dom_sf"/>
</dbReference>
<keyword evidence="7" id="KW-0131">Cell cycle</keyword>
<sequence length="565" mass="58926">MSLFASFTQTPPRVLVLGLGESGLALARWCAAQGAPLRLVDTRDNPALAERAKSVAPEAEVVIGSTLDPALLDGIDIVGISPGLSPFLAPVAGLVAAARERGIAVWSEIEFFAEALAALKEQRGYAPRLLAITGTNGKTTVTTLAAHLCEHAGRSTIAAGNISPAALEALSDALAADKLPEVWVLELSSFQLQTTHRLVADAAVVLNITEDHLDWHPSMHQYAEAKGRIYANAGLRVANRADGPTVALARNDLAALGVAYPVPVGAAFDGTVFDAATVARAGAALGSASAAAALPPAPVEPEPAAPGRPPRRAPKPVEPVYEPYVSFGLDAPVAAGDFGLIDDGGLRWLAHAEALEDEATGRGRNREVPVRLLRLMPADAVPLTGDHNLANVLAALALVRAAGVPMAAALHGLREFHGLPHRVETIRTLDGIDWIDDSKGTNVGATVAALDGLKRRLVLIAGGDGKGQDFAPLREPVARWARAVLLIGRDAGRLAETFAGIDAAIERFDSLEAATQRAAEIAQPGDAVLLSPACASLDMFRNYAHRAEVFASTLTDIALDRGEPC</sequence>
<name>A0A9U5CEM6_9BURK</name>
<keyword evidence="7" id="KW-0133">Cell shape</keyword>
<dbReference type="SUPFAM" id="SSF53244">
    <property type="entry name" value="MurD-like peptide ligases, peptide-binding domain"/>
    <property type="match status" value="1"/>
</dbReference>
<dbReference type="PANTHER" id="PTHR43692">
    <property type="entry name" value="UDP-N-ACETYLMURAMOYLALANINE--D-GLUTAMATE LIGASE"/>
    <property type="match status" value="1"/>
</dbReference>
<dbReference type="Gene3D" id="3.40.50.720">
    <property type="entry name" value="NAD(P)-binding Rossmann-like Domain"/>
    <property type="match status" value="1"/>
</dbReference>
<dbReference type="InterPro" id="IPR013221">
    <property type="entry name" value="Mur_ligase_cen"/>
</dbReference>
<dbReference type="GO" id="GO:0071555">
    <property type="term" value="P:cell wall organization"/>
    <property type="evidence" value="ECO:0007669"/>
    <property type="project" value="UniProtKB-KW"/>
</dbReference>
<evidence type="ECO:0000256" key="4">
    <source>
        <dbReference type="ARBA" id="ARBA00022598"/>
    </source>
</evidence>
<dbReference type="SUPFAM" id="SSF53623">
    <property type="entry name" value="MurD-like peptide ligases, catalytic domain"/>
    <property type="match status" value="2"/>
</dbReference>
<gene>
    <name evidence="7" type="primary">murD</name>
</gene>
<dbReference type="AlphaFoldDB" id="A0A9U5CEM6"/>
<proteinExistence type="inferred from homology"/>
<protein>
    <recommendedName>
        <fullName evidence="7">UDP-N-acetylmuramoylalanine--D-glutamate ligase</fullName>
        <ecNumber evidence="7">6.3.2.9</ecNumber>
    </recommendedName>
    <alternativeName>
        <fullName evidence="7">D-glutamic acid-adding enzyme</fullName>
    </alternativeName>
    <alternativeName>
        <fullName evidence="7">UDP-N-acetylmuramoyl-L-alanyl-D-glutamate synthetase</fullName>
    </alternativeName>
</protein>
<dbReference type="Gene3D" id="3.90.190.20">
    <property type="entry name" value="Mur ligase, C-terminal domain"/>
    <property type="match status" value="1"/>
</dbReference>
<feature type="binding site" evidence="7">
    <location>
        <begin position="134"/>
        <end position="140"/>
    </location>
    <ligand>
        <name>ATP</name>
        <dbReference type="ChEBI" id="CHEBI:30616"/>
    </ligand>
</feature>
<comment type="pathway">
    <text evidence="2 7">Cell wall biogenesis; peptidoglycan biosynthesis.</text>
</comment>
<comment type="similarity">
    <text evidence="7">Belongs to the MurCDEF family.</text>
</comment>
<dbReference type="Pfam" id="PF02875">
    <property type="entry name" value="Mur_ligase_C"/>
    <property type="match status" value="1"/>
</dbReference>
<dbReference type="InterPro" id="IPR036565">
    <property type="entry name" value="Mur-like_cat_sf"/>
</dbReference>
<keyword evidence="5 7" id="KW-0547">Nucleotide-binding</keyword>
<dbReference type="GO" id="GO:0005737">
    <property type="term" value="C:cytoplasm"/>
    <property type="evidence" value="ECO:0007669"/>
    <property type="project" value="UniProtKB-SubCell"/>
</dbReference>
<comment type="function">
    <text evidence="7">Cell wall formation. Catalyzes the addition of glutamate to the nucleotide precursor UDP-N-acetylmuramoyl-L-alanine (UMA).</text>
</comment>
<dbReference type="GO" id="GO:0008764">
    <property type="term" value="F:UDP-N-acetylmuramoylalanine-D-glutamate ligase activity"/>
    <property type="evidence" value="ECO:0007669"/>
    <property type="project" value="UniProtKB-UniRule"/>
</dbReference>
<dbReference type="RefSeq" id="WP_034410501.1">
    <property type="nucleotide sequence ID" value="NZ_AXWS01000007.1"/>
</dbReference>
<evidence type="ECO:0000259" key="10">
    <source>
        <dbReference type="Pfam" id="PF08245"/>
    </source>
</evidence>
<evidence type="ECO:0000256" key="2">
    <source>
        <dbReference type="ARBA" id="ARBA00004752"/>
    </source>
</evidence>
<dbReference type="EC" id="6.3.2.9" evidence="7"/>
<dbReference type="Pfam" id="PF08245">
    <property type="entry name" value="Mur_ligase_M"/>
    <property type="match status" value="1"/>
</dbReference>
<evidence type="ECO:0000256" key="6">
    <source>
        <dbReference type="ARBA" id="ARBA00022840"/>
    </source>
</evidence>
<evidence type="ECO:0000256" key="7">
    <source>
        <dbReference type="HAMAP-Rule" id="MF_00639"/>
    </source>
</evidence>
<comment type="catalytic activity">
    <reaction evidence="7">
        <text>UDP-N-acetyl-alpha-D-muramoyl-L-alanine + D-glutamate + ATP = UDP-N-acetyl-alpha-D-muramoyl-L-alanyl-D-glutamate + ADP + phosphate + H(+)</text>
        <dbReference type="Rhea" id="RHEA:16429"/>
        <dbReference type="ChEBI" id="CHEBI:15378"/>
        <dbReference type="ChEBI" id="CHEBI:29986"/>
        <dbReference type="ChEBI" id="CHEBI:30616"/>
        <dbReference type="ChEBI" id="CHEBI:43474"/>
        <dbReference type="ChEBI" id="CHEBI:83898"/>
        <dbReference type="ChEBI" id="CHEBI:83900"/>
        <dbReference type="ChEBI" id="CHEBI:456216"/>
        <dbReference type="EC" id="6.3.2.9"/>
    </reaction>
</comment>
<keyword evidence="7" id="KW-0573">Peptidoglycan synthesis</keyword>
<dbReference type="GO" id="GO:0005524">
    <property type="term" value="F:ATP binding"/>
    <property type="evidence" value="ECO:0007669"/>
    <property type="project" value="UniProtKB-UniRule"/>
</dbReference>
<dbReference type="GO" id="GO:0008360">
    <property type="term" value="P:regulation of cell shape"/>
    <property type="evidence" value="ECO:0007669"/>
    <property type="project" value="UniProtKB-KW"/>
</dbReference>
<dbReference type="SUPFAM" id="SSF51984">
    <property type="entry name" value="MurCD N-terminal domain"/>
    <property type="match status" value="1"/>
</dbReference>
<keyword evidence="7" id="KW-0961">Cell wall biogenesis/degradation</keyword>
<accession>A0A9U5CEM6</accession>
<evidence type="ECO:0000256" key="1">
    <source>
        <dbReference type="ARBA" id="ARBA00004496"/>
    </source>
</evidence>
<feature type="compositionally biased region" description="Pro residues" evidence="8">
    <location>
        <begin position="295"/>
        <end position="308"/>
    </location>
</feature>
<feature type="domain" description="Mur ligase C-terminal" evidence="9">
    <location>
        <begin position="421"/>
        <end position="534"/>
    </location>
</feature>
<dbReference type="GO" id="GO:0009252">
    <property type="term" value="P:peptidoglycan biosynthetic process"/>
    <property type="evidence" value="ECO:0007669"/>
    <property type="project" value="UniProtKB-UniRule"/>
</dbReference>
<dbReference type="GO" id="GO:0051301">
    <property type="term" value="P:cell division"/>
    <property type="evidence" value="ECO:0007669"/>
    <property type="project" value="UniProtKB-KW"/>
</dbReference>
<comment type="subcellular location">
    <subcellularLocation>
        <location evidence="1 7">Cytoplasm</location>
    </subcellularLocation>
</comment>
<dbReference type="Gene3D" id="3.40.1190.10">
    <property type="entry name" value="Mur-like, catalytic domain"/>
    <property type="match status" value="2"/>
</dbReference>
<feature type="region of interest" description="Disordered" evidence="8">
    <location>
        <begin position="291"/>
        <end position="317"/>
    </location>
</feature>
<keyword evidence="11" id="KW-1185">Reference proteome</keyword>
<dbReference type="Pfam" id="PF21799">
    <property type="entry name" value="MurD-like_N"/>
    <property type="match status" value="1"/>
</dbReference>
<evidence type="ECO:0000256" key="3">
    <source>
        <dbReference type="ARBA" id="ARBA00022490"/>
    </source>
</evidence>
<keyword evidence="7" id="KW-0132">Cell division</keyword>
<dbReference type="InterPro" id="IPR005762">
    <property type="entry name" value="MurD"/>
</dbReference>
<dbReference type="Proteomes" id="UP000675920">
    <property type="component" value="Unplaced"/>
</dbReference>
<organism evidence="11 12">
    <name type="scientific">Derxia gummosa DSM 723</name>
    <dbReference type="NCBI Taxonomy" id="1121388"/>
    <lineage>
        <taxon>Bacteria</taxon>
        <taxon>Pseudomonadati</taxon>
        <taxon>Pseudomonadota</taxon>
        <taxon>Betaproteobacteria</taxon>
        <taxon>Burkholderiales</taxon>
        <taxon>Alcaligenaceae</taxon>
        <taxon>Derxia</taxon>
    </lineage>
</organism>
<evidence type="ECO:0000313" key="12">
    <source>
        <dbReference type="RefSeq" id="WP_034410501.1"/>
    </source>
</evidence>
<feature type="domain" description="Mur ligase central" evidence="10">
    <location>
        <begin position="132"/>
        <end position="241"/>
    </location>
</feature>
<keyword evidence="4 7" id="KW-0436">Ligase</keyword>
<keyword evidence="6 7" id="KW-0067">ATP-binding</keyword>
<evidence type="ECO:0000256" key="8">
    <source>
        <dbReference type="SAM" id="MobiDB-lite"/>
    </source>
</evidence>
<dbReference type="HAMAP" id="MF_00639">
    <property type="entry name" value="MurD"/>
    <property type="match status" value="1"/>
</dbReference>
<dbReference type="InterPro" id="IPR004101">
    <property type="entry name" value="Mur_ligase_C"/>
</dbReference>
<evidence type="ECO:0000256" key="5">
    <source>
        <dbReference type="ARBA" id="ARBA00022741"/>
    </source>
</evidence>
<dbReference type="PANTHER" id="PTHR43692:SF1">
    <property type="entry name" value="UDP-N-ACETYLMURAMOYLALANINE--D-GLUTAMATE LIGASE"/>
    <property type="match status" value="1"/>
</dbReference>
<keyword evidence="3 7" id="KW-0963">Cytoplasm</keyword>
<evidence type="ECO:0000259" key="9">
    <source>
        <dbReference type="Pfam" id="PF02875"/>
    </source>
</evidence>
<evidence type="ECO:0000313" key="11">
    <source>
        <dbReference type="Proteomes" id="UP000675920"/>
    </source>
</evidence>